<dbReference type="Pfam" id="PF00766">
    <property type="entry name" value="ETF_alpha"/>
    <property type="match status" value="1"/>
</dbReference>
<sequence>MMMIVGAVSRVLARAPEETASCLGRGVWENCFRRLKGTLCVMEAQGTGDLDAAAKAAVVCAQKHLPKPIWAVVASRSGTDGEVLAKSVAGLDGVEKVVLAEAEGGLLAEPLAKTLRSLVGKQEPTHVVTGSSTFGKNLAPRLAALLDASPVTDVLEVVDEKTFVRPIYAGNALETVKFVGSGPVVVTVRATAFGSEGLETGAGEAAAVEALGEEEKGAMAGGPSEWVGEEKTESERPLLDAARIVISGGRALKSEENFKMLEGLADQLGGALGASRAAVDAGMCPNDMQVGQTGKVVAPELYIAIGISGAVQHLAGMKDSKTIVAINKDPEAPIFKIADYGLVGDLFSIVPELSSKLEELGYKKE</sequence>
<evidence type="ECO:0000313" key="11">
    <source>
        <dbReference type="EMBL" id="WZN66688.1"/>
    </source>
</evidence>
<feature type="domain" description="Electron transfer flavoprotein alpha/beta-subunit N-terminal" evidence="10">
    <location>
        <begin position="38"/>
        <end position="215"/>
    </location>
</feature>
<dbReference type="InterPro" id="IPR018206">
    <property type="entry name" value="ETF_asu_C_CS"/>
</dbReference>
<accession>A0AAX4PLQ7</accession>
<dbReference type="Gene3D" id="3.40.50.620">
    <property type="entry name" value="HUPs"/>
    <property type="match status" value="1"/>
</dbReference>
<evidence type="ECO:0000313" key="12">
    <source>
        <dbReference type="Proteomes" id="UP001472866"/>
    </source>
</evidence>
<gene>
    <name evidence="11" type="ORF">HKI87_16g82580</name>
</gene>
<keyword evidence="3 7" id="KW-0813">Transport</keyword>
<dbReference type="EMBL" id="CP151516">
    <property type="protein sequence ID" value="WZN66688.1"/>
    <property type="molecule type" value="Genomic_DNA"/>
</dbReference>
<dbReference type="SMART" id="SM00893">
    <property type="entry name" value="ETF"/>
    <property type="match status" value="1"/>
</dbReference>
<keyword evidence="4 7" id="KW-0285">Flavoprotein</keyword>
<dbReference type="Proteomes" id="UP001472866">
    <property type="component" value="Chromosome 16"/>
</dbReference>
<evidence type="ECO:0000256" key="7">
    <source>
        <dbReference type="PIRNR" id="PIRNR000089"/>
    </source>
</evidence>
<dbReference type="SUPFAM" id="SSF52402">
    <property type="entry name" value="Adenine nucleotide alpha hydrolases-like"/>
    <property type="match status" value="1"/>
</dbReference>
<evidence type="ECO:0000256" key="9">
    <source>
        <dbReference type="SAM" id="MobiDB-lite"/>
    </source>
</evidence>
<evidence type="ECO:0000256" key="3">
    <source>
        <dbReference type="ARBA" id="ARBA00022448"/>
    </source>
</evidence>
<keyword evidence="12" id="KW-1185">Reference proteome</keyword>
<feature type="binding site" evidence="8">
    <location>
        <begin position="275"/>
        <end position="276"/>
    </location>
    <ligand>
        <name>FAD</name>
        <dbReference type="ChEBI" id="CHEBI:57692"/>
    </ligand>
</feature>
<comment type="similarity">
    <text evidence="2 7">Belongs to the ETF alpha-subunit/FixB family.</text>
</comment>
<dbReference type="GO" id="GO:0050660">
    <property type="term" value="F:flavin adenine dinucleotide binding"/>
    <property type="evidence" value="ECO:0007669"/>
    <property type="project" value="InterPro"/>
</dbReference>
<dbReference type="CDD" id="cd01715">
    <property type="entry name" value="ETF_alpha"/>
    <property type="match status" value="1"/>
</dbReference>
<dbReference type="InterPro" id="IPR014729">
    <property type="entry name" value="Rossmann-like_a/b/a_fold"/>
</dbReference>
<evidence type="ECO:0000256" key="2">
    <source>
        <dbReference type="ARBA" id="ARBA00005817"/>
    </source>
</evidence>
<feature type="binding site" evidence="8">
    <location>
        <begin position="306"/>
        <end position="313"/>
    </location>
    <ligand>
        <name>FAD</name>
        <dbReference type="ChEBI" id="CHEBI:57692"/>
    </ligand>
</feature>
<dbReference type="SUPFAM" id="SSF52467">
    <property type="entry name" value="DHS-like NAD/FAD-binding domain"/>
    <property type="match status" value="1"/>
</dbReference>
<feature type="region of interest" description="Disordered" evidence="9">
    <location>
        <begin position="214"/>
        <end position="233"/>
    </location>
</feature>
<dbReference type="Pfam" id="PF01012">
    <property type="entry name" value="ETF"/>
    <property type="match status" value="1"/>
</dbReference>
<keyword evidence="7" id="KW-0496">Mitochondrion</keyword>
<comment type="function">
    <text evidence="7">The electron transfer flavoprotein serves as a specific electron acceptor for several dehydrogenases, including five acyl-CoA dehydrogenases, glutaryl-CoA and sarcosine dehydrogenase. It transfers the electrons to the main mitochondrial respiratory chain via ETF-ubiquinone oxidoreductase (ETF dehydrogenase).</text>
</comment>
<evidence type="ECO:0000256" key="6">
    <source>
        <dbReference type="ARBA" id="ARBA00022982"/>
    </source>
</evidence>
<comment type="subcellular location">
    <subcellularLocation>
        <location evidence="1 7">Mitochondrion matrix</location>
    </subcellularLocation>
</comment>
<keyword evidence="5 7" id="KW-0274">FAD</keyword>
<dbReference type="GO" id="GO:0033539">
    <property type="term" value="P:fatty acid beta-oxidation using acyl-CoA dehydrogenase"/>
    <property type="evidence" value="ECO:0007669"/>
    <property type="project" value="TreeGrafter"/>
</dbReference>
<dbReference type="PANTHER" id="PTHR43153:SF1">
    <property type="entry name" value="ELECTRON TRANSFER FLAVOPROTEIN SUBUNIT ALPHA, MITOCHONDRIAL"/>
    <property type="match status" value="1"/>
</dbReference>
<dbReference type="PIRSF" id="PIRSF000089">
    <property type="entry name" value="Electra_flavoP_a"/>
    <property type="match status" value="1"/>
</dbReference>
<protein>
    <recommendedName>
        <fullName evidence="7">Electron transfer flavoprotein subunit alpha</fullName>
        <shortName evidence="7">Alpha-ETF</shortName>
    </recommendedName>
</protein>
<feature type="binding site" evidence="8">
    <location>
        <begin position="289"/>
        <end position="293"/>
    </location>
    <ligand>
        <name>FAD</name>
        <dbReference type="ChEBI" id="CHEBI:57692"/>
    </ligand>
</feature>
<dbReference type="AlphaFoldDB" id="A0AAX4PLQ7"/>
<organism evidence="11 12">
    <name type="scientific">Chloropicon roscoffensis</name>
    <dbReference type="NCBI Taxonomy" id="1461544"/>
    <lineage>
        <taxon>Eukaryota</taxon>
        <taxon>Viridiplantae</taxon>
        <taxon>Chlorophyta</taxon>
        <taxon>Chloropicophyceae</taxon>
        <taxon>Chloropicales</taxon>
        <taxon>Chloropicaceae</taxon>
        <taxon>Chloropicon</taxon>
    </lineage>
</organism>
<dbReference type="InterPro" id="IPR029035">
    <property type="entry name" value="DHS-like_NAD/FAD-binding_dom"/>
</dbReference>
<dbReference type="FunFam" id="3.40.50.1220:FF:000001">
    <property type="entry name" value="Electron transfer flavoprotein, alpha subunit"/>
    <property type="match status" value="1"/>
</dbReference>
<dbReference type="InterPro" id="IPR014731">
    <property type="entry name" value="ETF_asu_C"/>
</dbReference>
<dbReference type="InterPro" id="IPR014730">
    <property type="entry name" value="ETF_a/b_N"/>
</dbReference>
<evidence type="ECO:0000256" key="8">
    <source>
        <dbReference type="PIRSR" id="PIRSR000089-1"/>
    </source>
</evidence>
<dbReference type="GO" id="GO:0009055">
    <property type="term" value="F:electron transfer activity"/>
    <property type="evidence" value="ECO:0007669"/>
    <property type="project" value="InterPro"/>
</dbReference>
<dbReference type="InterPro" id="IPR001308">
    <property type="entry name" value="ETF_a/FixB"/>
</dbReference>
<dbReference type="Gene3D" id="3.40.50.1220">
    <property type="entry name" value="TPP-binding domain"/>
    <property type="match status" value="1"/>
</dbReference>
<keyword evidence="6 7" id="KW-0249">Electron transport</keyword>
<feature type="binding site" evidence="8">
    <location>
        <position position="250"/>
    </location>
    <ligand>
        <name>FAD</name>
        <dbReference type="ChEBI" id="CHEBI:57692"/>
    </ligand>
</feature>
<evidence type="ECO:0000256" key="4">
    <source>
        <dbReference type="ARBA" id="ARBA00022630"/>
    </source>
</evidence>
<proteinExistence type="inferred from homology"/>
<comment type="cofactor">
    <cofactor evidence="7 8">
        <name>FAD</name>
        <dbReference type="ChEBI" id="CHEBI:57692"/>
    </cofactor>
    <text evidence="7 8">Binds 1 FAD per dimer.</text>
</comment>
<evidence type="ECO:0000256" key="1">
    <source>
        <dbReference type="ARBA" id="ARBA00004305"/>
    </source>
</evidence>
<reference evidence="11 12" key="1">
    <citation type="submission" date="2024-03" db="EMBL/GenBank/DDBJ databases">
        <title>Complete genome sequence of the green alga Chloropicon roscoffensis RCC1871.</title>
        <authorList>
            <person name="Lemieux C."/>
            <person name="Pombert J.-F."/>
            <person name="Otis C."/>
            <person name="Turmel M."/>
        </authorList>
    </citation>
    <scope>NUCLEOTIDE SEQUENCE [LARGE SCALE GENOMIC DNA]</scope>
    <source>
        <strain evidence="11 12">RCC1871</strain>
    </source>
</reference>
<dbReference type="GO" id="GO:0005759">
    <property type="term" value="C:mitochondrial matrix"/>
    <property type="evidence" value="ECO:0007669"/>
    <property type="project" value="UniProtKB-SubCell"/>
</dbReference>
<dbReference type="PANTHER" id="PTHR43153">
    <property type="entry name" value="ELECTRON TRANSFER FLAVOPROTEIN ALPHA"/>
    <property type="match status" value="1"/>
</dbReference>
<evidence type="ECO:0000259" key="10">
    <source>
        <dbReference type="SMART" id="SM00893"/>
    </source>
</evidence>
<name>A0AAX4PLQ7_9CHLO</name>
<feature type="binding site" evidence="8">
    <location>
        <position position="327"/>
    </location>
    <ligand>
        <name>FAD</name>
        <dbReference type="ChEBI" id="CHEBI:57692"/>
    </ligand>
</feature>
<dbReference type="PROSITE" id="PS00696">
    <property type="entry name" value="ETF_ALPHA"/>
    <property type="match status" value="1"/>
</dbReference>
<dbReference type="InterPro" id="IPR033947">
    <property type="entry name" value="ETF_alpha_N"/>
</dbReference>
<comment type="subunit">
    <text evidence="7">Heterodimer of an alpha and a beta subunit.</text>
</comment>
<evidence type="ECO:0000256" key="5">
    <source>
        <dbReference type="ARBA" id="ARBA00022827"/>
    </source>
</evidence>